<evidence type="ECO:0000313" key="2">
    <source>
        <dbReference type="Proteomes" id="UP001470230"/>
    </source>
</evidence>
<gene>
    <name evidence="1" type="ORF">M9Y10_002946</name>
</gene>
<accession>A0ABR2LCF1</accession>
<evidence type="ECO:0008006" key="3">
    <source>
        <dbReference type="Google" id="ProtNLM"/>
    </source>
</evidence>
<reference evidence="1 2" key="1">
    <citation type="submission" date="2024-04" db="EMBL/GenBank/DDBJ databases">
        <title>Tritrichomonas musculus Genome.</title>
        <authorList>
            <person name="Alves-Ferreira E."/>
            <person name="Grigg M."/>
            <person name="Lorenzi H."/>
            <person name="Galac M."/>
        </authorList>
    </citation>
    <scope>NUCLEOTIDE SEQUENCE [LARGE SCALE GENOMIC DNA]</scope>
    <source>
        <strain evidence="1 2">EAF2021</strain>
    </source>
</reference>
<dbReference type="Proteomes" id="UP001470230">
    <property type="component" value="Unassembled WGS sequence"/>
</dbReference>
<comment type="caution">
    <text evidence="1">The sequence shown here is derived from an EMBL/GenBank/DDBJ whole genome shotgun (WGS) entry which is preliminary data.</text>
</comment>
<keyword evidence="2" id="KW-1185">Reference proteome</keyword>
<sequence length="1131" mass="132343">MESEESKILDYISKISSPNESIRQEASQYLQSCTFQIQYLPFFENTLHQCITGSSRANVYYCMLALRDIILNRGCILSDKDHINHVQKLLTIANDAAASISNDIAILNVFSDAISISYRFIFEKGQFQFLQTIFDFYKSSIYHKMIATCTLISIINAIENHLSHQTKIQHKNLMKDFANKISLENQSFYDLAFQSLSTSPSIHPDANPNLIKGLNILGIELLSKATQLDWENIKSFHIKDHFFKITNKTEPPSLFYIDCLFNFFNVYEPKYSIKALECIRCYLWICHSKNIFNSNIEDFYNTILYIIQKTNQTLSELVKIPNNGNYNADGYDKRNILPLLLKIAEIMTSDTFILNVKNLTPFIRVSDNENERQAGEGMQILLEFLGCSIDYTKCFILSDPFEFFKFWSSIAKVPFDGENKQKLVEVGQQIFAYYLKYILTSSDENLERAANDCFSWSYLLPSSDRADFIHGVLWESVIDCIYQSSSLITDRINQIIEEGNQKELDSSFSYPYLQMIVLTTHFTYFVFDYSELVKLYKIPVQTTPSKDMKIAEDKKKYSLKHKKDIPKMPFFLLQNNINSFNLNDLTRSFQDAFVAIIKFIQWESENLSDRLNIIGENMARFECCAAALFRSFLSFKDNYRNNSQMKNLVKSIEDKILVSNYPKETKIVHFFIDHFVEVIKTFGSYSDLLFYIFDIFEDIGKKNSTILTSNQKLIELSRNQIQPFNFESIPINRLKKAIPMMYKIYSAVNSNELTTFLSSFNNLFSPELINPEKCFLLYSQLCGIIQYSLQTNKEVVISQTFKWMIENHFEDTIKSIQTHCKNKTIISIIIKTWLSMSGVNYYRKHLSRTTKKSIQIYRNGDGIEYFKKNTIILMTLKECCEDSQWISMKVIHNCIYGDYSNYGIMEHFKDNSLQIILENFFFLLCNWAIGENSKRLILITEILQMLPKIEEDFHITQVLFSVEQNFQFVHEFLIQNLLISNGDTREKELWGKTCDCLYNIIKDAIHKSVDVQRFAQFFIVVLDKLITSSSFEDSSFRKSTTYLTFIFLKHIPAFCHKVMERVISTFEKMYIEKVGTIFNYLWELLPTENDDFTPSRNFDEKVEKFSNEMKTYQVEVANIPEFQPFFRRVLQ</sequence>
<organism evidence="1 2">
    <name type="scientific">Tritrichomonas musculus</name>
    <dbReference type="NCBI Taxonomy" id="1915356"/>
    <lineage>
        <taxon>Eukaryota</taxon>
        <taxon>Metamonada</taxon>
        <taxon>Parabasalia</taxon>
        <taxon>Tritrichomonadida</taxon>
        <taxon>Tritrichomonadidae</taxon>
        <taxon>Tritrichomonas</taxon>
    </lineage>
</organism>
<proteinExistence type="predicted"/>
<name>A0ABR2LCF1_9EUKA</name>
<protein>
    <recommendedName>
        <fullName evidence="3">Exportin-1 C-terminal domain-containing protein</fullName>
    </recommendedName>
</protein>
<evidence type="ECO:0000313" key="1">
    <source>
        <dbReference type="EMBL" id="KAK8900617.1"/>
    </source>
</evidence>
<dbReference type="EMBL" id="JAPFFF010000001">
    <property type="protein sequence ID" value="KAK8900617.1"/>
    <property type="molecule type" value="Genomic_DNA"/>
</dbReference>